<dbReference type="Gene3D" id="3.60.21.10">
    <property type="match status" value="1"/>
</dbReference>
<evidence type="ECO:0000313" key="2">
    <source>
        <dbReference type="EMBL" id="RVW29757.1"/>
    </source>
</evidence>
<dbReference type="InterPro" id="IPR036322">
    <property type="entry name" value="WD40_repeat_dom_sf"/>
</dbReference>
<organism evidence="2 3">
    <name type="scientific">Vitis vinifera</name>
    <name type="common">Grape</name>
    <dbReference type="NCBI Taxonomy" id="29760"/>
    <lineage>
        <taxon>Eukaryota</taxon>
        <taxon>Viridiplantae</taxon>
        <taxon>Streptophyta</taxon>
        <taxon>Embryophyta</taxon>
        <taxon>Tracheophyta</taxon>
        <taxon>Spermatophyta</taxon>
        <taxon>Magnoliopsida</taxon>
        <taxon>eudicotyledons</taxon>
        <taxon>Gunneridae</taxon>
        <taxon>Pentapetalae</taxon>
        <taxon>rosids</taxon>
        <taxon>Vitales</taxon>
        <taxon>Vitaceae</taxon>
        <taxon>Viteae</taxon>
        <taxon>Vitis</taxon>
    </lineage>
</organism>
<dbReference type="InterPro" id="IPR029052">
    <property type="entry name" value="Metallo-depent_PP-like"/>
</dbReference>
<dbReference type="SUPFAM" id="SSF56300">
    <property type="entry name" value="Metallo-dependent phosphatases"/>
    <property type="match status" value="1"/>
</dbReference>
<dbReference type="Gene3D" id="2.130.10.10">
    <property type="entry name" value="YVTN repeat-like/Quinoprotein amine dehydrogenase"/>
    <property type="match status" value="1"/>
</dbReference>
<reference evidence="2 3" key="1">
    <citation type="journal article" date="2018" name="PLoS Genet.">
        <title>Population sequencing reveals clonal diversity and ancestral inbreeding in the grapevine cultivar Chardonnay.</title>
        <authorList>
            <person name="Roach M.J."/>
            <person name="Johnson D.L."/>
            <person name="Bohlmann J."/>
            <person name="van Vuuren H.J."/>
            <person name="Jones S.J."/>
            <person name="Pretorius I.S."/>
            <person name="Schmidt S.A."/>
            <person name="Borneman A.R."/>
        </authorList>
    </citation>
    <scope>NUCLEOTIDE SEQUENCE [LARGE SCALE GENOMIC DNA]</scope>
    <source>
        <strain evidence="3">cv. Chardonnay</strain>
        <tissue evidence="2">Leaf</tissue>
    </source>
</reference>
<accession>A0A438D2X5</accession>
<evidence type="ECO:0000259" key="1">
    <source>
        <dbReference type="Pfam" id="PF08506"/>
    </source>
</evidence>
<comment type="caution">
    <text evidence="2">The sequence shown here is derived from an EMBL/GenBank/DDBJ whole genome shotgun (WGS) entry which is preliminary data.</text>
</comment>
<evidence type="ECO:0000313" key="3">
    <source>
        <dbReference type="Proteomes" id="UP000288805"/>
    </source>
</evidence>
<protein>
    <submittedName>
        <fullName evidence="2">Purple acid phosphatase 10</fullName>
    </submittedName>
</protein>
<dbReference type="AlphaFoldDB" id="A0A438D2X5"/>
<dbReference type="EMBL" id="QGNW01001825">
    <property type="protein sequence ID" value="RVW29757.1"/>
    <property type="molecule type" value="Genomic_DNA"/>
</dbReference>
<proteinExistence type="predicted"/>
<dbReference type="InterPro" id="IPR013713">
    <property type="entry name" value="XPO2_central"/>
</dbReference>
<dbReference type="SUPFAM" id="SSF50978">
    <property type="entry name" value="WD40 repeat-like"/>
    <property type="match status" value="1"/>
</dbReference>
<dbReference type="InterPro" id="IPR015943">
    <property type="entry name" value="WD40/YVTN_repeat-like_dom_sf"/>
</dbReference>
<dbReference type="InterPro" id="IPR052596">
    <property type="entry name" value="AMBRA1_autophagy"/>
</dbReference>
<dbReference type="Proteomes" id="UP000288805">
    <property type="component" value="Unassembled WGS sequence"/>
</dbReference>
<dbReference type="Pfam" id="PF08506">
    <property type="entry name" value="Cse1"/>
    <property type="match status" value="1"/>
</dbReference>
<dbReference type="GO" id="GO:0006886">
    <property type="term" value="P:intracellular protein transport"/>
    <property type="evidence" value="ECO:0007669"/>
    <property type="project" value="InterPro"/>
</dbReference>
<sequence>MSPLRSTTATSFSPDGKTLASTHGDHTVKIIDCHIGSCLKERGDFVTIILKTRRSHCAVHFHPCGTLVLLTAEVNDLDYSNSSMTRAISTGYLHYSPHAEFLANIYSGDHLKLASELHLASLSFSFIPSFARDDSRIDLYHANRPTSSSKVQMGSYGSMQFQVDANAVGQYDYMVFRMETSPVMLSCLNPSTRSTQINRVPNGMENGIPDPKMDVVDSTEMQPMEQNQHRSSANLDTFRGANSASRGVLGHISSLLESIEFGHLHQFLHLLSFNGASHELSSQNLRMGSVILNPDLSTSNIEVLVIPSAMAGNNNLPGAVNMGSLAWAQASAFGYLYTVSAWSGLDWSLTRPQPVRETPRPGREGYWEREKIRFVGFQHVQSGKHMAAMIVDKLRAAVCENISLYIEKYEEEFQECLNDFALAVWSLLTAISTFSSCDRLTITEGYGRENHESHVRVMVVEYKVDVVFVGHVHAYERSECVSNIAYNIINGMCAPVKDQFAPIYITIGDGENIEGLAINMTVPQPNYSAY</sequence>
<dbReference type="PANTHER" id="PTHR22874">
    <property type="entry name" value="ACTIVATING MOLECULE IN BECN1-REGULATED AUTOPHAGY PROTEIN 1"/>
    <property type="match status" value="1"/>
</dbReference>
<gene>
    <name evidence="2" type="primary">PAP10_2</name>
    <name evidence="2" type="ORF">CK203_089371</name>
</gene>
<dbReference type="PANTHER" id="PTHR22874:SF8">
    <property type="entry name" value="TRANSDUCIN FAMILY PROTEIN _ WD-40 REPEAT FAMILY PROTEIN"/>
    <property type="match status" value="1"/>
</dbReference>
<feature type="domain" description="Exportin-2 central" evidence="1">
    <location>
        <begin position="387"/>
        <end position="440"/>
    </location>
</feature>
<name>A0A438D2X5_VITVI</name>